<feature type="region of interest" description="Disordered" evidence="1">
    <location>
        <begin position="158"/>
        <end position="216"/>
    </location>
</feature>
<dbReference type="PANTHER" id="PTHR47770:SF1">
    <property type="entry name" value="PLANT UBX DOMAIN-CONTAINING PROTEIN 11"/>
    <property type="match status" value="1"/>
</dbReference>
<evidence type="ECO:0000256" key="1">
    <source>
        <dbReference type="SAM" id="MobiDB-lite"/>
    </source>
</evidence>
<feature type="compositionally biased region" description="Polar residues" evidence="1">
    <location>
        <begin position="199"/>
        <end position="216"/>
    </location>
</feature>
<feature type="compositionally biased region" description="Polar residues" evidence="1">
    <location>
        <begin position="454"/>
        <end position="465"/>
    </location>
</feature>
<dbReference type="SMART" id="SM00166">
    <property type="entry name" value="UBX"/>
    <property type="match status" value="1"/>
</dbReference>
<name>A0A8J5KPH0_ZINOF</name>
<feature type="compositionally biased region" description="Polar residues" evidence="1">
    <location>
        <begin position="173"/>
        <end position="188"/>
    </location>
</feature>
<feature type="region of interest" description="Disordered" evidence="1">
    <location>
        <begin position="438"/>
        <end position="525"/>
    </location>
</feature>
<dbReference type="Proteomes" id="UP000734854">
    <property type="component" value="Unassembled WGS sequence"/>
</dbReference>
<dbReference type="AlphaFoldDB" id="A0A8J5KPH0"/>
<dbReference type="Pfam" id="PF00789">
    <property type="entry name" value="UBX"/>
    <property type="match status" value="1"/>
</dbReference>
<dbReference type="InterPro" id="IPR036249">
    <property type="entry name" value="Thioredoxin-like_sf"/>
</dbReference>
<gene>
    <name evidence="3" type="ORF">ZIOFF_054664</name>
</gene>
<organism evidence="3 4">
    <name type="scientific">Zingiber officinale</name>
    <name type="common">Ginger</name>
    <name type="synonym">Amomum zingiber</name>
    <dbReference type="NCBI Taxonomy" id="94328"/>
    <lineage>
        <taxon>Eukaryota</taxon>
        <taxon>Viridiplantae</taxon>
        <taxon>Streptophyta</taxon>
        <taxon>Embryophyta</taxon>
        <taxon>Tracheophyta</taxon>
        <taxon>Spermatophyta</taxon>
        <taxon>Magnoliopsida</taxon>
        <taxon>Liliopsida</taxon>
        <taxon>Zingiberales</taxon>
        <taxon>Zingiberaceae</taxon>
        <taxon>Zingiber</taxon>
    </lineage>
</organism>
<dbReference type="InterPro" id="IPR029071">
    <property type="entry name" value="Ubiquitin-like_domsf"/>
</dbReference>
<evidence type="ECO:0000259" key="2">
    <source>
        <dbReference type="PROSITE" id="PS50033"/>
    </source>
</evidence>
<accession>A0A8J5KPH0</accession>
<dbReference type="CDD" id="cd01767">
    <property type="entry name" value="UBX"/>
    <property type="match status" value="1"/>
</dbReference>
<dbReference type="EMBL" id="JACMSC010000015">
    <property type="protein sequence ID" value="KAG6486094.1"/>
    <property type="molecule type" value="Genomic_DNA"/>
</dbReference>
<keyword evidence="4" id="KW-1185">Reference proteome</keyword>
<comment type="caution">
    <text evidence="3">The sequence shown here is derived from an EMBL/GenBank/DDBJ whole genome shotgun (WGS) entry which is preliminary data.</text>
</comment>
<reference evidence="3 4" key="1">
    <citation type="submission" date="2020-08" db="EMBL/GenBank/DDBJ databases">
        <title>Plant Genome Project.</title>
        <authorList>
            <person name="Zhang R.-G."/>
        </authorList>
    </citation>
    <scope>NUCLEOTIDE SEQUENCE [LARGE SCALE GENOMIC DNA]</scope>
    <source>
        <tissue evidence="3">Rhizome</tissue>
    </source>
</reference>
<evidence type="ECO:0000313" key="4">
    <source>
        <dbReference type="Proteomes" id="UP000734854"/>
    </source>
</evidence>
<dbReference type="SUPFAM" id="SSF52833">
    <property type="entry name" value="Thioredoxin-like"/>
    <property type="match status" value="1"/>
</dbReference>
<protein>
    <recommendedName>
        <fullName evidence="2">UBX domain-containing protein</fullName>
    </recommendedName>
</protein>
<feature type="domain" description="UBX" evidence="2">
    <location>
        <begin position="311"/>
        <end position="389"/>
    </location>
</feature>
<dbReference type="SUPFAM" id="SSF54236">
    <property type="entry name" value="Ubiquitin-like"/>
    <property type="match status" value="1"/>
</dbReference>
<evidence type="ECO:0000313" key="3">
    <source>
        <dbReference type="EMBL" id="KAG6486094.1"/>
    </source>
</evidence>
<dbReference type="PANTHER" id="PTHR47770">
    <property type="entry name" value="PLANT UBX DOMAIN-CONTAINING PROTEIN 11"/>
    <property type="match status" value="1"/>
</dbReference>
<dbReference type="InterPro" id="IPR001012">
    <property type="entry name" value="UBX_dom"/>
</dbReference>
<dbReference type="PROSITE" id="PS50033">
    <property type="entry name" value="UBX"/>
    <property type="match status" value="1"/>
</dbReference>
<proteinExistence type="predicted"/>
<dbReference type="Gene3D" id="3.10.20.90">
    <property type="entry name" value="Phosphatidylinositol 3-kinase Catalytic Subunit, Chain A, domain 1"/>
    <property type="match status" value="1"/>
</dbReference>
<feature type="compositionally biased region" description="Low complexity" evidence="1">
    <location>
        <begin position="475"/>
        <end position="489"/>
    </location>
</feature>
<dbReference type="Gene3D" id="3.40.30.10">
    <property type="entry name" value="Glutaredoxin"/>
    <property type="match status" value="1"/>
</dbReference>
<dbReference type="Pfam" id="PF23187">
    <property type="entry name" value="UBX7_N"/>
    <property type="match status" value="1"/>
</dbReference>
<sequence length="525" mass="57539">MLVDDDDHAIGHDATAITQMERSTLSLAFKRSIAEAINESRKQKKLFMVYISGDDENSVKMDEETWLDQRVGESISKCCILLHLTAGSVDASQFSAIYPQRATPSITAIGLNGVMLWHHVGYITTENLITNIDKAWAALQMQEAALTLLTVALSSKEPDTLNNVPSSSVVPSGQLTSGESNVPSTSSDKPTDKSESKTPTDYQQLKENTLVGETSSQADSIAAVKTRNVDCLSSEDLHSLKNINSTTSDLGENNFPILNTTVDNSQAAAFSEPDGNDTILCSIPSQVATEAQETTTQVKKIDFYSGLSNPVKSNDIHLNIRMPTGNNLQTKLTINDTLNSVKIFVDENLDNVLSLYDLAVPYPRRLFNNEDMQRTLSELGFASRQALIVVPRNQATQPHRVQLSMNMTTSNDSNRGYFDYVKRVLSYVNPFSYLGGNNSSSNSETLARTDGPWQHSSNPALQNHSLDSDNRNTARDSSASSSARPRPARQFGSNIHTLRHDGDSSSDKNVFWNGNSTQFGGDDKK</sequence>
<feature type="compositionally biased region" description="Basic and acidic residues" evidence="1">
    <location>
        <begin position="189"/>
        <end position="198"/>
    </location>
</feature>